<dbReference type="GO" id="GO:0003723">
    <property type="term" value="F:RNA binding"/>
    <property type="evidence" value="ECO:0007669"/>
    <property type="project" value="UniProtKB-UniRule"/>
</dbReference>
<dbReference type="Proteomes" id="UP000663852">
    <property type="component" value="Unassembled WGS sequence"/>
</dbReference>
<evidence type="ECO:0000313" key="5">
    <source>
        <dbReference type="Proteomes" id="UP000663828"/>
    </source>
</evidence>
<evidence type="ECO:0000313" key="3">
    <source>
        <dbReference type="EMBL" id="CAF1545014.1"/>
    </source>
</evidence>
<reference evidence="4" key="1">
    <citation type="submission" date="2021-02" db="EMBL/GenBank/DDBJ databases">
        <authorList>
            <person name="Nowell W R."/>
        </authorList>
    </citation>
    <scope>NUCLEOTIDE SEQUENCE</scope>
</reference>
<dbReference type="OrthoDB" id="10077036at2759"/>
<dbReference type="InterPro" id="IPR012677">
    <property type="entry name" value="Nucleotide-bd_a/b_plait_sf"/>
</dbReference>
<dbReference type="AlphaFoldDB" id="A0A816BEM0"/>
<dbReference type="Gene3D" id="3.30.70.330">
    <property type="match status" value="2"/>
</dbReference>
<evidence type="ECO:0000313" key="4">
    <source>
        <dbReference type="EMBL" id="CAF1607252.1"/>
    </source>
</evidence>
<feature type="domain" description="RRM" evidence="2">
    <location>
        <begin position="123"/>
        <end position="212"/>
    </location>
</feature>
<sequence>ISSLTYSFDTYATTVNEQCHTTTNGISDPTKNDHKTLFVSGLKKSVHKEDLRGHFPGCSNVIIKRYRNSSHLKYALITHITAQTAEINRRRPINFHLLGPQCRIEYADDNVSIRIRNQSYDCTTIVVERIPPNISDDDLRYLFPNCRIVKYYPAVVVSTRALITTKTTNDKDILLGYAYIAFDDKQQATYVIEHANQYQVNGQLLTVSLYRT</sequence>
<accession>A0A816BEM0</accession>
<keyword evidence="1" id="KW-0694">RNA-binding</keyword>
<dbReference type="SUPFAM" id="SSF54928">
    <property type="entry name" value="RNA-binding domain, RBD"/>
    <property type="match status" value="1"/>
</dbReference>
<feature type="non-terminal residue" evidence="4">
    <location>
        <position position="1"/>
    </location>
</feature>
<keyword evidence="5" id="KW-1185">Reference proteome</keyword>
<dbReference type="InterPro" id="IPR035979">
    <property type="entry name" value="RBD_domain_sf"/>
</dbReference>
<dbReference type="Proteomes" id="UP000663828">
    <property type="component" value="Unassembled WGS sequence"/>
</dbReference>
<dbReference type="EMBL" id="CAJNOR010006943">
    <property type="protein sequence ID" value="CAF1607252.1"/>
    <property type="molecule type" value="Genomic_DNA"/>
</dbReference>
<dbReference type="SMART" id="SM00360">
    <property type="entry name" value="RRM"/>
    <property type="match status" value="2"/>
</dbReference>
<dbReference type="PROSITE" id="PS50102">
    <property type="entry name" value="RRM"/>
    <property type="match status" value="1"/>
</dbReference>
<proteinExistence type="predicted"/>
<protein>
    <recommendedName>
        <fullName evidence="2">RRM domain-containing protein</fullName>
    </recommendedName>
</protein>
<dbReference type="CDD" id="cd00590">
    <property type="entry name" value="RRM_SF"/>
    <property type="match status" value="1"/>
</dbReference>
<gene>
    <name evidence="3" type="ORF">EDS130_LOCUS45594</name>
    <name evidence="4" type="ORF">XAT740_LOCUS48430</name>
</gene>
<comment type="caution">
    <text evidence="4">The sequence shown here is derived from an EMBL/GenBank/DDBJ whole genome shotgun (WGS) entry which is preliminary data.</text>
</comment>
<dbReference type="EMBL" id="CAJNOJ010001167">
    <property type="protein sequence ID" value="CAF1545014.1"/>
    <property type="molecule type" value="Genomic_DNA"/>
</dbReference>
<evidence type="ECO:0000256" key="1">
    <source>
        <dbReference type="PROSITE-ProRule" id="PRU00176"/>
    </source>
</evidence>
<organism evidence="4 5">
    <name type="scientific">Adineta ricciae</name>
    <name type="common">Rotifer</name>
    <dbReference type="NCBI Taxonomy" id="249248"/>
    <lineage>
        <taxon>Eukaryota</taxon>
        <taxon>Metazoa</taxon>
        <taxon>Spiralia</taxon>
        <taxon>Gnathifera</taxon>
        <taxon>Rotifera</taxon>
        <taxon>Eurotatoria</taxon>
        <taxon>Bdelloidea</taxon>
        <taxon>Adinetida</taxon>
        <taxon>Adinetidae</taxon>
        <taxon>Adineta</taxon>
    </lineage>
</organism>
<evidence type="ECO:0000259" key="2">
    <source>
        <dbReference type="PROSITE" id="PS50102"/>
    </source>
</evidence>
<name>A0A816BEM0_ADIRI</name>
<dbReference type="InterPro" id="IPR000504">
    <property type="entry name" value="RRM_dom"/>
</dbReference>